<organism evidence="2 3">
    <name type="scientific">Vibrio astriarenae</name>
    <dbReference type="NCBI Taxonomy" id="1481923"/>
    <lineage>
        <taxon>Bacteria</taxon>
        <taxon>Pseudomonadati</taxon>
        <taxon>Pseudomonadota</taxon>
        <taxon>Gammaproteobacteria</taxon>
        <taxon>Vibrionales</taxon>
        <taxon>Vibrionaceae</taxon>
        <taxon>Vibrio</taxon>
    </lineage>
</organism>
<reference evidence="2 3" key="1">
    <citation type="submission" date="2020-01" db="EMBL/GenBank/DDBJ databases">
        <title>Whole genome and functional gene identification of agarase of Vibrio HN897.</title>
        <authorList>
            <person name="Liu Y."/>
            <person name="Zhao Z."/>
        </authorList>
    </citation>
    <scope>NUCLEOTIDE SEQUENCE [LARGE SCALE GENOMIC DNA]</scope>
    <source>
        <strain evidence="2 3">HN897</strain>
    </source>
</reference>
<keyword evidence="3" id="KW-1185">Reference proteome</keyword>
<name>A0A7Z2T6Q6_9VIBR</name>
<feature type="signal peptide" evidence="1">
    <location>
        <begin position="1"/>
        <end position="32"/>
    </location>
</feature>
<dbReference type="SUPFAM" id="SSF53850">
    <property type="entry name" value="Periplasmic binding protein-like II"/>
    <property type="match status" value="1"/>
</dbReference>
<dbReference type="RefSeq" id="WP_164650067.1">
    <property type="nucleotide sequence ID" value="NZ_CP047476.1"/>
</dbReference>
<sequence length="156" mass="17096">MKNNTAKKLCKQATSFIALLVVSSVSSSYALSASDQYAIISFNPDLEPLSVSKAKKLYRGKTKKLQGNKIELSDWPEGAAVRKDFYQELLGKTVAQMNAHWASLSFSGKARPPKVVGNNAISVIEWLDDDKSRIGYVPLEEVPSNANVIYVVGSEK</sequence>
<evidence type="ECO:0000256" key="1">
    <source>
        <dbReference type="SAM" id="SignalP"/>
    </source>
</evidence>
<dbReference type="EMBL" id="CP047476">
    <property type="protein sequence ID" value="QIA65167.1"/>
    <property type="molecule type" value="Genomic_DNA"/>
</dbReference>
<dbReference type="Proteomes" id="UP000464262">
    <property type="component" value="Chromosome 2"/>
</dbReference>
<protein>
    <recommendedName>
        <fullName evidence="4">Phosphate ABC transporter substrate-binding protein</fullName>
    </recommendedName>
</protein>
<keyword evidence="1" id="KW-0732">Signal</keyword>
<dbReference type="AlphaFoldDB" id="A0A7Z2T6Q6"/>
<gene>
    <name evidence="2" type="ORF">GT360_16560</name>
</gene>
<feature type="chain" id="PRO_5030715731" description="Phosphate ABC transporter substrate-binding protein" evidence="1">
    <location>
        <begin position="33"/>
        <end position="156"/>
    </location>
</feature>
<accession>A0A7Z2T6Q6</accession>
<evidence type="ECO:0000313" key="2">
    <source>
        <dbReference type="EMBL" id="QIA65167.1"/>
    </source>
</evidence>
<evidence type="ECO:0008006" key="4">
    <source>
        <dbReference type="Google" id="ProtNLM"/>
    </source>
</evidence>
<dbReference type="KEGG" id="vas:GT360_16560"/>
<evidence type="ECO:0000313" key="3">
    <source>
        <dbReference type="Proteomes" id="UP000464262"/>
    </source>
</evidence>
<proteinExistence type="predicted"/>